<evidence type="ECO:0000256" key="1">
    <source>
        <dbReference type="SAM" id="MobiDB-lite"/>
    </source>
</evidence>
<proteinExistence type="predicted"/>
<organism evidence="2 3">
    <name type="scientific">Scyliorhinus torazame</name>
    <name type="common">Cloudy catshark</name>
    <name type="synonym">Catulus torazame</name>
    <dbReference type="NCBI Taxonomy" id="75743"/>
    <lineage>
        <taxon>Eukaryota</taxon>
        <taxon>Metazoa</taxon>
        <taxon>Chordata</taxon>
        <taxon>Craniata</taxon>
        <taxon>Vertebrata</taxon>
        <taxon>Chondrichthyes</taxon>
        <taxon>Elasmobranchii</taxon>
        <taxon>Galeomorphii</taxon>
        <taxon>Galeoidea</taxon>
        <taxon>Carcharhiniformes</taxon>
        <taxon>Scyliorhinidae</taxon>
        <taxon>Scyliorhinus</taxon>
    </lineage>
</organism>
<sequence length="82" mass="9471">MNNFTGYLSVHTEAANIVELAKQVRGERFVELATDEAEELLQPHGEEPFAEDLVELMKLSEFKQEQEEDPKTRDDSRRHKIG</sequence>
<comment type="caution">
    <text evidence="2">The sequence shown here is derived from an EMBL/GenBank/DDBJ whole genome shotgun (WGS) entry which is preliminary data.</text>
</comment>
<evidence type="ECO:0000313" key="2">
    <source>
        <dbReference type="EMBL" id="GCB63860.1"/>
    </source>
</evidence>
<evidence type="ECO:0000313" key="3">
    <source>
        <dbReference type="Proteomes" id="UP000288216"/>
    </source>
</evidence>
<keyword evidence="3" id="KW-1185">Reference proteome</keyword>
<gene>
    <name evidence="2" type="ORF">scyTo_0011675</name>
</gene>
<name>A0A401NSM8_SCYTO</name>
<dbReference type="EMBL" id="BFAA01005396">
    <property type="protein sequence ID" value="GCB63860.1"/>
    <property type="molecule type" value="Genomic_DNA"/>
</dbReference>
<dbReference type="Proteomes" id="UP000288216">
    <property type="component" value="Unassembled WGS sequence"/>
</dbReference>
<dbReference type="AlphaFoldDB" id="A0A401NSM8"/>
<reference evidence="2 3" key="1">
    <citation type="journal article" date="2018" name="Nat. Ecol. Evol.">
        <title>Shark genomes provide insights into elasmobranch evolution and the origin of vertebrates.</title>
        <authorList>
            <person name="Hara Y"/>
            <person name="Yamaguchi K"/>
            <person name="Onimaru K"/>
            <person name="Kadota M"/>
            <person name="Koyanagi M"/>
            <person name="Keeley SD"/>
            <person name="Tatsumi K"/>
            <person name="Tanaka K"/>
            <person name="Motone F"/>
            <person name="Kageyama Y"/>
            <person name="Nozu R"/>
            <person name="Adachi N"/>
            <person name="Nishimura O"/>
            <person name="Nakagawa R"/>
            <person name="Tanegashima C"/>
            <person name="Kiyatake I"/>
            <person name="Matsumoto R"/>
            <person name="Murakumo K"/>
            <person name="Nishida K"/>
            <person name="Terakita A"/>
            <person name="Kuratani S"/>
            <person name="Sato K"/>
            <person name="Hyodo S Kuraku.S."/>
        </authorList>
    </citation>
    <scope>NUCLEOTIDE SEQUENCE [LARGE SCALE GENOMIC DNA]</scope>
</reference>
<feature type="region of interest" description="Disordered" evidence="1">
    <location>
        <begin position="61"/>
        <end position="82"/>
    </location>
</feature>
<accession>A0A401NSM8</accession>
<protein>
    <submittedName>
        <fullName evidence="2">Uncharacterized protein</fullName>
    </submittedName>
</protein>